<keyword evidence="3" id="KW-1185">Reference proteome</keyword>
<sequence>MSSYKWVRESPYSVKETADRLMAILKQYPTVLFIARIDQQKNAKSQGVGIDEMETLLFQNNALVGALFKANPEAAFELPIKATIWKDAKGKVQLRITDIDRLDKEYGLNGAFGAIAIIYDLLPPWLDILVSDTPVDKFGEVLPPVSSSPQIK</sequence>
<evidence type="ECO:0000313" key="2">
    <source>
        <dbReference type="EMBL" id="QDH78545.1"/>
    </source>
</evidence>
<gene>
    <name evidence="2" type="ORF">FKX85_05670</name>
</gene>
<dbReference type="InterPro" id="IPR005180">
    <property type="entry name" value="DUF302"/>
</dbReference>
<dbReference type="AlphaFoldDB" id="A0A514CFD5"/>
<dbReference type="Gene3D" id="3.30.310.70">
    <property type="entry name" value="TT1751-like domain"/>
    <property type="match status" value="1"/>
</dbReference>
<organism evidence="2 3">
    <name type="scientific">Echinicola soli</name>
    <dbReference type="NCBI Taxonomy" id="2591634"/>
    <lineage>
        <taxon>Bacteria</taxon>
        <taxon>Pseudomonadati</taxon>
        <taxon>Bacteroidota</taxon>
        <taxon>Cytophagia</taxon>
        <taxon>Cytophagales</taxon>
        <taxon>Cyclobacteriaceae</taxon>
        <taxon>Echinicola</taxon>
    </lineage>
</organism>
<evidence type="ECO:0000259" key="1">
    <source>
        <dbReference type="Pfam" id="PF03625"/>
    </source>
</evidence>
<dbReference type="RefSeq" id="WP_141613801.1">
    <property type="nucleotide sequence ID" value="NZ_CP041253.1"/>
</dbReference>
<dbReference type="Proteomes" id="UP000316614">
    <property type="component" value="Chromosome"/>
</dbReference>
<protein>
    <submittedName>
        <fullName evidence="2">DUF302 domain-containing protein</fullName>
    </submittedName>
</protein>
<name>A0A514CFD5_9BACT</name>
<feature type="domain" description="DUF302" evidence="1">
    <location>
        <begin position="37"/>
        <end position="98"/>
    </location>
</feature>
<dbReference type="CDD" id="cd14797">
    <property type="entry name" value="DUF302"/>
    <property type="match status" value="1"/>
</dbReference>
<evidence type="ECO:0000313" key="3">
    <source>
        <dbReference type="Proteomes" id="UP000316614"/>
    </source>
</evidence>
<dbReference type="OrthoDB" id="9799367at2"/>
<reference evidence="2 3" key="1">
    <citation type="submission" date="2019-06" db="EMBL/GenBank/DDBJ databases">
        <title>Echinicola alkalisoli sp. nov. isolated from saline soil.</title>
        <authorList>
            <person name="Sun J.-Q."/>
            <person name="Xu L."/>
        </authorList>
    </citation>
    <scope>NUCLEOTIDE SEQUENCE [LARGE SCALE GENOMIC DNA]</scope>
    <source>
        <strain evidence="2 3">LN3S3</strain>
    </source>
</reference>
<proteinExistence type="predicted"/>
<dbReference type="Pfam" id="PF03625">
    <property type="entry name" value="DUF302"/>
    <property type="match status" value="1"/>
</dbReference>
<dbReference type="SUPFAM" id="SSF103247">
    <property type="entry name" value="TT1751-like"/>
    <property type="match status" value="1"/>
</dbReference>
<dbReference type="InterPro" id="IPR035923">
    <property type="entry name" value="TT1751-like_sf"/>
</dbReference>
<accession>A0A514CFD5</accession>
<dbReference type="KEGG" id="echi:FKX85_05670"/>
<dbReference type="EMBL" id="CP041253">
    <property type="protein sequence ID" value="QDH78545.1"/>
    <property type="molecule type" value="Genomic_DNA"/>
</dbReference>